<evidence type="ECO:0000256" key="10">
    <source>
        <dbReference type="RuleBase" id="RU361275"/>
    </source>
</evidence>
<comment type="cofactor">
    <cofactor evidence="1">
        <name>[4Fe-4S] cluster</name>
        <dbReference type="ChEBI" id="CHEBI:49883"/>
    </cofactor>
</comment>
<keyword evidence="10" id="KW-0004">4Fe-4S</keyword>
<evidence type="ECO:0000256" key="9">
    <source>
        <dbReference type="ARBA" id="ARBA00023501"/>
    </source>
</evidence>
<comment type="pathway">
    <text evidence="2">Carbohydrate metabolism; tricarboxylic acid cycle; isocitrate from oxaloacetate: step 2/2.</text>
</comment>
<dbReference type="InterPro" id="IPR015928">
    <property type="entry name" value="Aconitase/3IPM_dehydase_swvl"/>
</dbReference>
<dbReference type="Pfam" id="PF00694">
    <property type="entry name" value="Aconitase_C"/>
    <property type="match status" value="1"/>
</dbReference>
<evidence type="ECO:0000256" key="1">
    <source>
        <dbReference type="ARBA" id="ARBA00001966"/>
    </source>
</evidence>
<protein>
    <recommendedName>
        <fullName evidence="10">Aconitate hydratase</fullName>
        <shortName evidence="10">Aconitase</shortName>
        <ecNumber evidence="10">4.2.1.3</ecNumber>
    </recommendedName>
</protein>
<dbReference type="NCBIfam" id="NF006757">
    <property type="entry name" value="PRK09277.1"/>
    <property type="match status" value="1"/>
</dbReference>
<reference evidence="11 12" key="1">
    <citation type="submission" date="2016-03" db="EMBL/GenBank/DDBJ databases">
        <title>Pediococcus and Lactobacillus from brewery environment - whole genome sequencing and assembly.</title>
        <authorList>
            <person name="Behr J."/>
            <person name="Geissler A.J."/>
            <person name="Vogel R.F."/>
        </authorList>
    </citation>
    <scope>NUCLEOTIDE SEQUENCE [LARGE SCALE GENOMIC DNA]</scope>
    <source>
        <strain evidence="11 12">TMW 1.1989</strain>
    </source>
</reference>
<comment type="subunit">
    <text evidence="4">Monomer.</text>
</comment>
<dbReference type="InterPro" id="IPR001030">
    <property type="entry name" value="Acoase/IPM_deHydtase_lsu_aba"/>
</dbReference>
<evidence type="ECO:0000256" key="2">
    <source>
        <dbReference type="ARBA" id="ARBA00004717"/>
    </source>
</evidence>
<dbReference type="InterPro" id="IPR015931">
    <property type="entry name" value="Acnase/IPM_dHydase_lsu_aba_1/3"/>
</dbReference>
<sequence>MDSTVKQKLEVANKVYYYWNIATWLGQQKQQVETFPYTIRILLEAVLRQSTKRPELKKSLPSFINWDHAHEQDIPFKPERVILQDFTGIPALVDLAAMRDKLVAVGGNANQVNPDVPVDLVVDHSVQVDRSGDSAAFAYNVKREFERNHERYSFLKWAQQAFKNLTIIPPDTGIIHQINLEYLAQVVATKMSGEEILAYPDTLVGTDSHTTMVNGLGVLGWGVGGIEAEASMLGEVSYIPMPKVVGVRLTGQLKPGTTATDLALTLTHQLRQHDVVGKLVEFYGPALATLAVADRATIANMAPEYGATCGFFPVDEQTLAYLKLTNRSPEKIKLIKTYLTANHLFYQPNEDELRHYSETESLDLSTVSASVAGPSRPQDLVHLAELPNNFTKYAKQSGLQVSVDQQEFTLRPGALGIAAITSCTNTSNPDVLLAAGLLAKKAVELGLKVPQYVKTSLAPGSKVVSDYLASTGLQDSLDRLGFNLVGYGCTTCIGNSGKLKPELETTLEKHAYPVAAIESGNRNFEGRVHPLIKDTYLASPPLVIAYALAGRLDIDLVHEPITRTVEGQDIYLSDLWPQQSEITRLKQQSLSPERFKANYAAILTQNKIWNKLPAPTGQLYAWNLHSTYIAKPPFFADLTKQRLTPMTNLRVLAKLGNTITTDHISPAGFIGQMTPAGQYLTAHGVATRDFNSYGSRRGNHQVMVRGTLANIRIQNQLTPDKVGGFTQYWPTKQTMTIYEAAQHYKEDKVGLIILAGKDYGMGSSRDWAAKGVALLGVKVVIAESFERIHRSNLAMMGVLPLQFKAGESATTLKLTGEEQFSLVFLPDRHVKVTAASPAGEKTAFEVILRFDTPIEQRYFENHGILPMVVATKMATAR</sequence>
<dbReference type="Pfam" id="PF00330">
    <property type="entry name" value="Aconitase"/>
    <property type="match status" value="1"/>
</dbReference>
<dbReference type="InterPro" id="IPR018136">
    <property type="entry name" value="Aconitase_4Fe-4S_BS"/>
</dbReference>
<dbReference type="GO" id="GO:0046872">
    <property type="term" value="F:metal ion binding"/>
    <property type="evidence" value="ECO:0007669"/>
    <property type="project" value="UniProtKB-KW"/>
</dbReference>
<dbReference type="CDD" id="cd01580">
    <property type="entry name" value="AcnA_IRP_Swivel"/>
    <property type="match status" value="1"/>
</dbReference>
<dbReference type="InterPro" id="IPR000573">
    <property type="entry name" value="AconitaseA/IPMdHydase_ssu_swvl"/>
</dbReference>
<comment type="similarity">
    <text evidence="3 10">Belongs to the aconitase/IPM isomerase family.</text>
</comment>
<name>A0A192H2A8_9LACO</name>
<dbReference type="PRINTS" id="PR00415">
    <property type="entry name" value="ACONITASE"/>
</dbReference>
<evidence type="ECO:0000256" key="3">
    <source>
        <dbReference type="ARBA" id="ARBA00007185"/>
    </source>
</evidence>
<dbReference type="PANTHER" id="PTHR11670">
    <property type="entry name" value="ACONITASE/IRON-RESPONSIVE ELEMENT FAMILY MEMBER"/>
    <property type="match status" value="1"/>
</dbReference>
<comment type="function">
    <text evidence="10">Catalyzes the isomerization of citrate to isocitrate via cis-aconitate.</text>
</comment>
<keyword evidence="5" id="KW-0479">Metal-binding</keyword>
<dbReference type="PROSITE" id="PS01244">
    <property type="entry name" value="ACONITASE_2"/>
    <property type="match status" value="1"/>
</dbReference>
<dbReference type="FunFam" id="3.20.19.10:FF:000001">
    <property type="entry name" value="Aconitate hydratase"/>
    <property type="match status" value="1"/>
</dbReference>
<evidence type="ECO:0000256" key="7">
    <source>
        <dbReference type="ARBA" id="ARBA00023014"/>
    </source>
</evidence>
<dbReference type="InterPro" id="IPR044137">
    <property type="entry name" value="AcnA_IRP_Swivel"/>
</dbReference>
<dbReference type="InterPro" id="IPR006249">
    <property type="entry name" value="Aconitase/IRP2"/>
</dbReference>
<evidence type="ECO:0000256" key="8">
    <source>
        <dbReference type="ARBA" id="ARBA00023239"/>
    </source>
</evidence>
<proteinExistence type="inferred from homology"/>
<dbReference type="Gene3D" id="6.10.190.10">
    <property type="match status" value="1"/>
</dbReference>
<organism evidence="11 12">
    <name type="scientific">Loigolactobacillus backii</name>
    <dbReference type="NCBI Taxonomy" id="375175"/>
    <lineage>
        <taxon>Bacteria</taxon>
        <taxon>Bacillati</taxon>
        <taxon>Bacillota</taxon>
        <taxon>Bacilli</taxon>
        <taxon>Lactobacillales</taxon>
        <taxon>Lactobacillaceae</taxon>
        <taxon>Loigolactobacillus</taxon>
    </lineage>
</organism>
<accession>A0A192H2A8</accession>
<keyword evidence="6 10" id="KW-0408">Iron</keyword>
<dbReference type="EMBL" id="CP014873">
    <property type="protein sequence ID" value="ANK62944.1"/>
    <property type="molecule type" value="Genomic_DNA"/>
</dbReference>
<dbReference type="EC" id="4.2.1.3" evidence="10"/>
<evidence type="ECO:0000256" key="6">
    <source>
        <dbReference type="ARBA" id="ARBA00023004"/>
    </source>
</evidence>
<dbReference type="UniPathway" id="UPA00223">
    <property type="reaction ID" value="UER00718"/>
</dbReference>
<dbReference type="NCBIfam" id="TIGR01341">
    <property type="entry name" value="aconitase_1"/>
    <property type="match status" value="1"/>
</dbReference>
<dbReference type="SUPFAM" id="SSF52016">
    <property type="entry name" value="LeuD/IlvD-like"/>
    <property type="match status" value="1"/>
</dbReference>
<dbReference type="PROSITE" id="PS00450">
    <property type="entry name" value="ACONITASE_1"/>
    <property type="match status" value="1"/>
</dbReference>
<dbReference type="InterPro" id="IPR036008">
    <property type="entry name" value="Aconitase_4Fe-4S_dom"/>
</dbReference>
<dbReference type="STRING" id="375175.AYR53_09330"/>
<dbReference type="Gene3D" id="3.20.19.10">
    <property type="entry name" value="Aconitase, domain 4"/>
    <property type="match status" value="1"/>
</dbReference>
<keyword evidence="8 10" id="KW-0456">Lyase</keyword>
<keyword evidence="12" id="KW-1185">Reference proteome</keyword>
<dbReference type="RefSeq" id="WP_068280614.1">
    <property type="nucleotide sequence ID" value="NZ_CP014873.1"/>
</dbReference>
<gene>
    <name evidence="11" type="ORF">AYR53_09330</name>
</gene>
<dbReference type="NCBIfam" id="NF009520">
    <property type="entry name" value="PRK12881.1"/>
    <property type="match status" value="1"/>
</dbReference>
<dbReference type="GO" id="GO:0003994">
    <property type="term" value="F:aconitate hydratase activity"/>
    <property type="evidence" value="ECO:0007669"/>
    <property type="project" value="UniProtKB-EC"/>
</dbReference>
<dbReference type="GO" id="GO:0006099">
    <property type="term" value="P:tricarboxylic acid cycle"/>
    <property type="evidence" value="ECO:0007669"/>
    <property type="project" value="UniProtKB-UniPathway"/>
</dbReference>
<evidence type="ECO:0000313" key="12">
    <source>
        <dbReference type="Proteomes" id="UP000078582"/>
    </source>
</evidence>
<dbReference type="Proteomes" id="UP000078582">
    <property type="component" value="Chromosome"/>
</dbReference>
<dbReference type="GO" id="GO:0051539">
    <property type="term" value="F:4 iron, 4 sulfur cluster binding"/>
    <property type="evidence" value="ECO:0007669"/>
    <property type="project" value="UniProtKB-KW"/>
</dbReference>
<comment type="catalytic activity">
    <reaction evidence="9 10">
        <text>citrate = D-threo-isocitrate</text>
        <dbReference type="Rhea" id="RHEA:10336"/>
        <dbReference type="ChEBI" id="CHEBI:15562"/>
        <dbReference type="ChEBI" id="CHEBI:16947"/>
        <dbReference type="EC" id="4.2.1.3"/>
    </reaction>
</comment>
<evidence type="ECO:0000313" key="11">
    <source>
        <dbReference type="EMBL" id="ANK62944.1"/>
    </source>
</evidence>
<dbReference type="AlphaFoldDB" id="A0A192H2A8"/>
<evidence type="ECO:0000256" key="5">
    <source>
        <dbReference type="ARBA" id="ARBA00022723"/>
    </source>
</evidence>
<dbReference type="Gene3D" id="3.30.499.10">
    <property type="entry name" value="Aconitase, domain 3"/>
    <property type="match status" value="2"/>
</dbReference>
<dbReference type="OrthoDB" id="9764318at2"/>
<evidence type="ECO:0000256" key="4">
    <source>
        <dbReference type="ARBA" id="ARBA00011245"/>
    </source>
</evidence>
<dbReference type="GeneID" id="42982457"/>
<dbReference type="SUPFAM" id="SSF53732">
    <property type="entry name" value="Aconitase iron-sulfur domain"/>
    <property type="match status" value="1"/>
</dbReference>
<keyword evidence="7 10" id="KW-0411">Iron-sulfur</keyword>